<dbReference type="AlphaFoldDB" id="A0A2Z6LHE6"/>
<dbReference type="Proteomes" id="UP000242715">
    <property type="component" value="Unassembled WGS sequence"/>
</dbReference>
<evidence type="ECO:0000313" key="2">
    <source>
        <dbReference type="Proteomes" id="UP000242715"/>
    </source>
</evidence>
<dbReference type="EMBL" id="DF973135">
    <property type="protein sequence ID" value="GAU13323.1"/>
    <property type="molecule type" value="Genomic_DNA"/>
</dbReference>
<keyword evidence="2" id="KW-1185">Reference proteome</keyword>
<gene>
    <name evidence="1" type="ORF">TSUD_42770</name>
</gene>
<protein>
    <submittedName>
        <fullName evidence="1">Uncharacterized protein</fullName>
    </submittedName>
</protein>
<organism evidence="1 2">
    <name type="scientific">Trifolium subterraneum</name>
    <name type="common">Subterranean clover</name>
    <dbReference type="NCBI Taxonomy" id="3900"/>
    <lineage>
        <taxon>Eukaryota</taxon>
        <taxon>Viridiplantae</taxon>
        <taxon>Streptophyta</taxon>
        <taxon>Embryophyta</taxon>
        <taxon>Tracheophyta</taxon>
        <taxon>Spermatophyta</taxon>
        <taxon>Magnoliopsida</taxon>
        <taxon>eudicotyledons</taxon>
        <taxon>Gunneridae</taxon>
        <taxon>Pentapetalae</taxon>
        <taxon>rosids</taxon>
        <taxon>fabids</taxon>
        <taxon>Fabales</taxon>
        <taxon>Fabaceae</taxon>
        <taxon>Papilionoideae</taxon>
        <taxon>50 kb inversion clade</taxon>
        <taxon>NPAAA clade</taxon>
        <taxon>Hologalegina</taxon>
        <taxon>IRL clade</taxon>
        <taxon>Trifolieae</taxon>
        <taxon>Trifolium</taxon>
    </lineage>
</organism>
<proteinExistence type="predicted"/>
<evidence type="ECO:0000313" key="1">
    <source>
        <dbReference type="EMBL" id="GAU13323.1"/>
    </source>
</evidence>
<accession>A0A2Z6LHE6</accession>
<reference evidence="2" key="1">
    <citation type="journal article" date="2017" name="Front. Plant Sci.">
        <title>Climate Clever Clovers: New Paradigm to Reduce the Environmental Footprint of Ruminants by Breeding Low Methanogenic Forages Utilizing Haplotype Variation.</title>
        <authorList>
            <person name="Kaur P."/>
            <person name="Appels R."/>
            <person name="Bayer P.E."/>
            <person name="Keeble-Gagnere G."/>
            <person name="Wang J."/>
            <person name="Hirakawa H."/>
            <person name="Shirasawa K."/>
            <person name="Vercoe P."/>
            <person name="Stefanova K."/>
            <person name="Durmic Z."/>
            <person name="Nichols P."/>
            <person name="Revell C."/>
            <person name="Isobe S.N."/>
            <person name="Edwards D."/>
            <person name="Erskine W."/>
        </authorList>
    </citation>
    <scope>NUCLEOTIDE SEQUENCE [LARGE SCALE GENOMIC DNA]</scope>
    <source>
        <strain evidence="2">cv. Daliak</strain>
    </source>
</reference>
<sequence>MDVEYAGSFNGECVDGLVKEKQIVSSANFKADYPQLSDIDREIRLLMQITFRATYKLIP</sequence>
<name>A0A2Z6LHE6_TRISU</name>